<evidence type="ECO:0000313" key="1">
    <source>
        <dbReference type="EMBL" id="KAI4318273.1"/>
    </source>
</evidence>
<keyword evidence="2" id="KW-1185">Reference proteome</keyword>
<protein>
    <submittedName>
        <fullName evidence="1">Uncharacterized protein</fullName>
    </submittedName>
</protein>
<dbReference type="EMBL" id="CM039435">
    <property type="protein sequence ID" value="KAI4318273.1"/>
    <property type="molecule type" value="Genomic_DNA"/>
</dbReference>
<organism evidence="1 2">
    <name type="scientific">Bauhinia variegata</name>
    <name type="common">Purple orchid tree</name>
    <name type="synonym">Phanera variegata</name>
    <dbReference type="NCBI Taxonomy" id="167791"/>
    <lineage>
        <taxon>Eukaryota</taxon>
        <taxon>Viridiplantae</taxon>
        <taxon>Streptophyta</taxon>
        <taxon>Embryophyta</taxon>
        <taxon>Tracheophyta</taxon>
        <taxon>Spermatophyta</taxon>
        <taxon>Magnoliopsida</taxon>
        <taxon>eudicotyledons</taxon>
        <taxon>Gunneridae</taxon>
        <taxon>Pentapetalae</taxon>
        <taxon>rosids</taxon>
        <taxon>fabids</taxon>
        <taxon>Fabales</taxon>
        <taxon>Fabaceae</taxon>
        <taxon>Cercidoideae</taxon>
        <taxon>Cercideae</taxon>
        <taxon>Bauhiniinae</taxon>
        <taxon>Bauhinia</taxon>
    </lineage>
</organism>
<sequence>MKSLQVNWKPNIGMEFDSGEVAWQFWVEYGGRANLGYTRSNAKNDLQEKNNVAWFIGKPVASWSIFNTNC</sequence>
<comment type="caution">
    <text evidence="1">The sequence shown here is derived from an EMBL/GenBank/DDBJ whole genome shotgun (WGS) entry which is preliminary data.</text>
</comment>
<proteinExistence type="predicted"/>
<name>A0ACB9M2W3_BAUVA</name>
<reference evidence="1 2" key="1">
    <citation type="journal article" date="2022" name="DNA Res.">
        <title>Chromosomal-level genome assembly of the orchid tree Bauhinia variegata (Leguminosae; Cercidoideae) supports the allotetraploid origin hypothesis of Bauhinia.</title>
        <authorList>
            <person name="Zhong Y."/>
            <person name="Chen Y."/>
            <person name="Zheng D."/>
            <person name="Pang J."/>
            <person name="Liu Y."/>
            <person name="Luo S."/>
            <person name="Meng S."/>
            <person name="Qian L."/>
            <person name="Wei D."/>
            <person name="Dai S."/>
            <person name="Zhou R."/>
        </authorList>
    </citation>
    <scope>NUCLEOTIDE SEQUENCE [LARGE SCALE GENOMIC DNA]</scope>
    <source>
        <strain evidence="1">BV-YZ2020</strain>
    </source>
</reference>
<accession>A0ACB9M2W3</accession>
<dbReference type="Proteomes" id="UP000828941">
    <property type="component" value="Chromosome 10"/>
</dbReference>
<evidence type="ECO:0000313" key="2">
    <source>
        <dbReference type="Proteomes" id="UP000828941"/>
    </source>
</evidence>
<gene>
    <name evidence="1" type="ORF">L6164_026062</name>
</gene>